<dbReference type="PROSITE" id="PS51257">
    <property type="entry name" value="PROKAR_LIPOPROTEIN"/>
    <property type="match status" value="1"/>
</dbReference>
<dbReference type="Proteomes" id="UP000197596">
    <property type="component" value="Unassembled WGS sequence"/>
</dbReference>
<gene>
    <name evidence="2" type="ORF">CEJ42_22770</name>
</gene>
<evidence type="ECO:0000313" key="3">
    <source>
        <dbReference type="Proteomes" id="UP000197596"/>
    </source>
</evidence>
<feature type="signal peptide" evidence="1">
    <location>
        <begin position="1"/>
        <end position="17"/>
    </location>
</feature>
<sequence>MRNLISAAALAALLALAACSPRYNWREASDNGAHFVVLLPGKPATVTRPVDLDGPKVDMTMTAAEAGGATFAVGTAELADAAAAVKALDAMSTALLNNIGGRPQGAALLPGKTDGFSRSIDLDAHGAAGGRPLRLVARLAARDRRIYQVLILGDEKALTDENIETFFGSFKPT</sequence>
<evidence type="ECO:0000313" key="2">
    <source>
        <dbReference type="EMBL" id="OWY26755.1"/>
    </source>
</evidence>
<dbReference type="AlphaFoldDB" id="A0A2D0B5F9"/>
<dbReference type="RefSeq" id="WP_088752647.1">
    <property type="nucleotide sequence ID" value="NZ_NJGU01000016.1"/>
</dbReference>
<dbReference type="EMBL" id="NJGU01000016">
    <property type="protein sequence ID" value="OWY26755.1"/>
    <property type="molecule type" value="Genomic_DNA"/>
</dbReference>
<organism evidence="2 3">
    <name type="scientific">Herbaspirillum robiniae</name>
    <dbReference type="NCBI Taxonomy" id="2014887"/>
    <lineage>
        <taxon>Bacteria</taxon>
        <taxon>Pseudomonadati</taxon>
        <taxon>Pseudomonadota</taxon>
        <taxon>Betaproteobacteria</taxon>
        <taxon>Burkholderiales</taxon>
        <taxon>Oxalobacteraceae</taxon>
        <taxon>Herbaspirillum</taxon>
    </lineage>
</organism>
<evidence type="ECO:0000256" key="1">
    <source>
        <dbReference type="SAM" id="SignalP"/>
    </source>
</evidence>
<accession>A0A2D0B5F9</accession>
<proteinExistence type="predicted"/>
<comment type="caution">
    <text evidence="2">The sequence shown here is derived from an EMBL/GenBank/DDBJ whole genome shotgun (WGS) entry which is preliminary data.</text>
</comment>
<feature type="chain" id="PRO_5013311049" description="Transmembrane protein" evidence="1">
    <location>
        <begin position="18"/>
        <end position="173"/>
    </location>
</feature>
<reference evidence="2 3" key="1">
    <citation type="submission" date="2017-06" db="EMBL/GenBank/DDBJ databases">
        <title>Herbaspirillum phytohormonus sp. nov., isolated from the root nodule of Robinia pseudoacacia in lead-zinc mine.</title>
        <authorList>
            <person name="Fan M."/>
            <person name="Lin Y."/>
        </authorList>
    </citation>
    <scope>NUCLEOTIDE SEQUENCE [LARGE SCALE GENOMIC DNA]</scope>
    <source>
        <strain evidence="2 3">HZ10</strain>
    </source>
</reference>
<name>A0A2D0B5F9_9BURK</name>
<evidence type="ECO:0008006" key="4">
    <source>
        <dbReference type="Google" id="ProtNLM"/>
    </source>
</evidence>
<keyword evidence="1" id="KW-0732">Signal</keyword>
<protein>
    <recommendedName>
        <fullName evidence="4">Transmembrane protein</fullName>
    </recommendedName>
</protein>